<evidence type="ECO:0000313" key="3">
    <source>
        <dbReference type="Proteomes" id="UP000255102"/>
    </source>
</evidence>
<dbReference type="Proteomes" id="UP000255102">
    <property type="component" value="Unassembled WGS sequence"/>
</dbReference>
<proteinExistence type="predicted"/>
<evidence type="ECO:0000256" key="1">
    <source>
        <dbReference type="ARBA" id="ARBA00023002"/>
    </source>
</evidence>
<protein>
    <submittedName>
        <fullName evidence="2">L-asparagine oxygenase</fullName>
        <ecNumber evidence="2">1.14.11.-</ecNumber>
    </submittedName>
</protein>
<dbReference type="SUPFAM" id="SSF51197">
    <property type="entry name" value="Clavaminate synthase-like"/>
    <property type="match status" value="1"/>
</dbReference>
<reference evidence="2 3" key="1">
    <citation type="submission" date="2018-06" db="EMBL/GenBank/DDBJ databases">
        <authorList>
            <consortium name="Pathogen Informatics"/>
            <person name="Doyle S."/>
        </authorList>
    </citation>
    <scope>NUCLEOTIDE SEQUENCE [LARGE SCALE GENOMIC DNA]</scope>
    <source>
        <strain evidence="2 3">NCTC11227</strain>
    </source>
</reference>
<name>A0A378PIM4_9GAMM</name>
<organism evidence="2 3">
    <name type="scientific">Moraxella ovis</name>
    <dbReference type="NCBI Taxonomy" id="29433"/>
    <lineage>
        <taxon>Bacteria</taxon>
        <taxon>Pseudomonadati</taxon>
        <taxon>Pseudomonadota</taxon>
        <taxon>Gammaproteobacteria</taxon>
        <taxon>Moraxellales</taxon>
        <taxon>Moraxellaceae</taxon>
        <taxon>Moraxella</taxon>
    </lineage>
</organism>
<dbReference type="InterPro" id="IPR042098">
    <property type="entry name" value="TauD-like_sf"/>
</dbReference>
<sequence length="268" mass="30547">MLDGLDVDNVLPLTPATSGFVDETEIIETAQSLFSYLSGMQLYPVVYEGENNGKLLRHVVPREGMEKQISSYGSKESFLPHVDNPDLAIRTEVYRKVSPCPDTLSLLCLRQQEGVATSIIKLDDIISSLSHRDINLLQEECFCVSRPASFDKKSNLKNVPLLSVDKGKYISRFDYHNVFSENPIHQSALENFKKSSLDNSKWIELYLQPKQIITFDNQRVLHTRNGFVSEFNGSDRWLIRVFGLYYKPDGSYLISQDCHHHLSAPLFL</sequence>
<dbReference type="Gene3D" id="3.60.130.10">
    <property type="entry name" value="Clavaminate synthase-like"/>
    <property type="match status" value="1"/>
</dbReference>
<dbReference type="STRING" id="29433.MOVS_02950"/>
<gene>
    <name evidence="2" type="primary">asnO</name>
    <name evidence="2" type="ORF">NCTC11227_00619</name>
</gene>
<keyword evidence="1 2" id="KW-0560">Oxidoreductase</keyword>
<accession>A0A378PIM4</accession>
<dbReference type="GO" id="GO:0016706">
    <property type="term" value="F:2-oxoglutarate-dependent dioxygenase activity"/>
    <property type="evidence" value="ECO:0007669"/>
    <property type="project" value="UniProtKB-ARBA"/>
</dbReference>
<dbReference type="AlphaFoldDB" id="A0A378PIM4"/>
<evidence type="ECO:0000313" key="2">
    <source>
        <dbReference type="EMBL" id="STY86632.1"/>
    </source>
</evidence>
<dbReference type="EMBL" id="UGPW01000001">
    <property type="protein sequence ID" value="STY86632.1"/>
    <property type="molecule type" value="Genomic_DNA"/>
</dbReference>
<dbReference type="EC" id="1.14.11.-" evidence="2"/>